<feature type="region of interest" description="Disordered" evidence="1">
    <location>
        <begin position="54"/>
        <end position="91"/>
    </location>
</feature>
<dbReference type="Proteomes" id="UP001176940">
    <property type="component" value="Unassembled WGS sequence"/>
</dbReference>
<name>A0ABN9KYH9_9NEOB</name>
<protein>
    <submittedName>
        <fullName evidence="2">Uncharacterized protein</fullName>
    </submittedName>
</protein>
<evidence type="ECO:0000256" key="1">
    <source>
        <dbReference type="SAM" id="MobiDB-lite"/>
    </source>
</evidence>
<organism evidence="2 3">
    <name type="scientific">Ranitomeya imitator</name>
    <name type="common">mimic poison frog</name>
    <dbReference type="NCBI Taxonomy" id="111125"/>
    <lineage>
        <taxon>Eukaryota</taxon>
        <taxon>Metazoa</taxon>
        <taxon>Chordata</taxon>
        <taxon>Craniata</taxon>
        <taxon>Vertebrata</taxon>
        <taxon>Euteleostomi</taxon>
        <taxon>Amphibia</taxon>
        <taxon>Batrachia</taxon>
        <taxon>Anura</taxon>
        <taxon>Neobatrachia</taxon>
        <taxon>Hyloidea</taxon>
        <taxon>Dendrobatidae</taxon>
        <taxon>Dendrobatinae</taxon>
        <taxon>Ranitomeya</taxon>
    </lineage>
</organism>
<keyword evidence="3" id="KW-1185">Reference proteome</keyword>
<gene>
    <name evidence="2" type="ORF">RIMI_LOCUS2925255</name>
</gene>
<evidence type="ECO:0000313" key="3">
    <source>
        <dbReference type="Proteomes" id="UP001176940"/>
    </source>
</evidence>
<comment type="caution">
    <text evidence="2">The sequence shown here is derived from an EMBL/GenBank/DDBJ whole genome shotgun (WGS) entry which is preliminary data.</text>
</comment>
<dbReference type="EMBL" id="CAUEEQ010004258">
    <property type="protein sequence ID" value="CAJ0927002.1"/>
    <property type="molecule type" value="Genomic_DNA"/>
</dbReference>
<proteinExistence type="predicted"/>
<reference evidence="2" key="1">
    <citation type="submission" date="2023-07" db="EMBL/GenBank/DDBJ databases">
        <authorList>
            <person name="Stuckert A."/>
        </authorList>
    </citation>
    <scope>NUCLEOTIDE SEQUENCE</scope>
</reference>
<evidence type="ECO:0000313" key="2">
    <source>
        <dbReference type="EMBL" id="CAJ0927002.1"/>
    </source>
</evidence>
<accession>A0ABN9KYH9</accession>
<sequence length="117" mass="12535">MPFKQGSLGDLEKLALQHIAPRLLSDGYCYLDHILGEELGSRVLEQVRGAARGWRPEGWPAGRAPAGRLQEAPARGGGQDRLDRGHGGRLRGHRAGAVGVIDRLGGAVRQPPWASAM</sequence>